<dbReference type="AlphaFoldDB" id="A0A847VD29"/>
<evidence type="ECO:0000259" key="2">
    <source>
        <dbReference type="Pfam" id="PF17289"/>
    </source>
</evidence>
<accession>A0A847VD29</accession>
<dbReference type="InterPro" id="IPR027417">
    <property type="entry name" value="P-loop_NTPase"/>
</dbReference>
<comment type="caution">
    <text evidence="3">The sequence shown here is derived from an EMBL/GenBank/DDBJ whole genome shotgun (WGS) entry which is preliminary data.</text>
</comment>
<sequence length="488" mass="56520">MKNDSNNEFTTEDIDNLLEDQVARRIIVKESHWIFFHLYFCEYTRYQTALFQKEMFGITESEDIKLAIIVAFRGSAKSTIMTMSYPIWAVLGKQQKKCVVILSQTQQQARIHLSNIKRELESNELLRADLGPFEDKSDEWGSLGLYIPKFKAKIMAASCEQSIRGIRHGAYRPDLIICDDVEDITSTKTKEGRERTYNWYTGEIAPLGERNTKIILVGNLLHEDSLLMRLKKNFLNKNSDVIFKKYPLVRDKNIILWPGKYSSLEAIEKEKILNGDDKAWQREYMLKIIADEDQIVKQEWIQTYEELPKDSKDFQHSIMGVDLAISKNDSADFTSIVTAHIFGYKNNLRVYIEKFPINERLGFPETIEKIKILSKESGLFGRNCKVYVEDVGYQKAAIQQLEREGVDVVGFKVEGQDKRARLDSVTYLIKTGKVLFPKEGVEDLLHELVYFGVEKHDDLVDAFTIVLHVALKEERLQLQFFNRDLLGL</sequence>
<dbReference type="InterPro" id="IPR035421">
    <property type="entry name" value="Terminase_6C"/>
</dbReference>
<protein>
    <recommendedName>
        <fullName evidence="2">Terminase large subunit gp17-like C-terminal domain-containing protein</fullName>
    </recommendedName>
</protein>
<keyword evidence="1" id="KW-1188">Viral release from host cell</keyword>
<proteinExistence type="predicted"/>
<evidence type="ECO:0000256" key="1">
    <source>
        <dbReference type="ARBA" id="ARBA00022612"/>
    </source>
</evidence>
<organism evidence="3 4">
    <name type="scientific">Candidatus Dojkabacteria bacterium</name>
    <dbReference type="NCBI Taxonomy" id="2099670"/>
    <lineage>
        <taxon>Bacteria</taxon>
        <taxon>Candidatus Dojkabacteria</taxon>
    </lineage>
</organism>
<evidence type="ECO:0000313" key="3">
    <source>
        <dbReference type="EMBL" id="NLZ24381.1"/>
    </source>
</evidence>
<reference evidence="3 4" key="1">
    <citation type="journal article" date="2020" name="Biotechnol. Biofuels">
        <title>New insights from the biogas microbiome by comprehensive genome-resolved metagenomics of nearly 1600 species originating from multiple anaerobic digesters.</title>
        <authorList>
            <person name="Campanaro S."/>
            <person name="Treu L."/>
            <person name="Rodriguez-R L.M."/>
            <person name="Kovalovszki A."/>
            <person name="Ziels R.M."/>
            <person name="Maus I."/>
            <person name="Zhu X."/>
            <person name="Kougias P.G."/>
            <person name="Basile A."/>
            <person name="Luo G."/>
            <person name="Schluter A."/>
            <person name="Konstantinidis K.T."/>
            <person name="Angelidaki I."/>
        </authorList>
    </citation>
    <scope>NUCLEOTIDE SEQUENCE [LARGE SCALE GENOMIC DNA]</scope>
    <source>
        <strain evidence="3">AS19jrsBPTG_9</strain>
    </source>
</reference>
<name>A0A847VD29_9BACT</name>
<dbReference type="Proteomes" id="UP000564033">
    <property type="component" value="Unassembled WGS sequence"/>
</dbReference>
<evidence type="ECO:0000313" key="4">
    <source>
        <dbReference type="Proteomes" id="UP000564033"/>
    </source>
</evidence>
<dbReference type="Gene3D" id="3.30.420.240">
    <property type="match status" value="1"/>
</dbReference>
<dbReference type="EMBL" id="JAAZIL010000035">
    <property type="protein sequence ID" value="NLZ24381.1"/>
    <property type="molecule type" value="Genomic_DNA"/>
</dbReference>
<dbReference type="Gene3D" id="3.40.50.300">
    <property type="entry name" value="P-loop containing nucleotide triphosphate hydrolases"/>
    <property type="match status" value="1"/>
</dbReference>
<dbReference type="Pfam" id="PF17289">
    <property type="entry name" value="Terminase_6C"/>
    <property type="match status" value="1"/>
</dbReference>
<gene>
    <name evidence="3" type="ORF">GX888_01355</name>
</gene>
<feature type="domain" description="Terminase large subunit gp17-like C-terminal" evidence="2">
    <location>
        <begin position="383"/>
        <end position="464"/>
    </location>
</feature>